<evidence type="ECO:0000256" key="2">
    <source>
        <dbReference type="ARBA" id="ARBA00023125"/>
    </source>
</evidence>
<feature type="domain" description="HTH araC/xylS-type" evidence="4">
    <location>
        <begin position="184"/>
        <end position="281"/>
    </location>
</feature>
<dbReference type="Gene3D" id="1.10.10.60">
    <property type="entry name" value="Homeodomain-like"/>
    <property type="match status" value="1"/>
</dbReference>
<dbReference type="Pfam" id="PF22200">
    <property type="entry name" value="ExsA_N"/>
    <property type="match status" value="1"/>
</dbReference>
<dbReference type="STRING" id="477680.SAMN05421788_104200"/>
<keyword evidence="6" id="KW-1185">Reference proteome</keyword>
<dbReference type="InterPro" id="IPR018060">
    <property type="entry name" value="HTH_AraC"/>
</dbReference>
<dbReference type="RefSeq" id="WP_076379544.1">
    <property type="nucleotide sequence ID" value="NZ_AP017422.1"/>
</dbReference>
<evidence type="ECO:0000313" key="6">
    <source>
        <dbReference type="Proteomes" id="UP000186917"/>
    </source>
</evidence>
<sequence length="285" mass="32242">MKVYELPFDRATTDNAGDTVIIRRYQAINNSQKNHIVLHRNMINILLSGSKTLYRAEGTATIHSGEILLLATGNCLTTEVKPGDQPFTSILVYFSNDQLTQFFLKQGIQTPATSASQSFIKLTQNDFLQHYARSLDLLLHAQQPLSEALKQIKLEEVLQYLWEQHPTALLQFKANTQGSGDSELIIQQVVENNVGSTITVDEMAFLCNCSLSTFKRRFSKIYNTSPQKWLLERKLQLAAALLQNGENPSRIYILIGYENHSSFSQAFKTRFGATPKAYQQLHHTT</sequence>
<keyword evidence="1" id="KW-0805">Transcription regulation</keyword>
<evidence type="ECO:0000256" key="3">
    <source>
        <dbReference type="ARBA" id="ARBA00023163"/>
    </source>
</evidence>
<proteinExistence type="predicted"/>
<protein>
    <submittedName>
        <fullName evidence="5">AraC-type DNA-binding protein</fullName>
    </submittedName>
</protein>
<dbReference type="InterPro" id="IPR054015">
    <property type="entry name" value="ExsA-like_N"/>
</dbReference>
<dbReference type="AlphaFoldDB" id="A0A173M965"/>
<organism evidence="5 6">
    <name type="scientific">Filimonas lacunae</name>
    <dbReference type="NCBI Taxonomy" id="477680"/>
    <lineage>
        <taxon>Bacteria</taxon>
        <taxon>Pseudomonadati</taxon>
        <taxon>Bacteroidota</taxon>
        <taxon>Chitinophagia</taxon>
        <taxon>Chitinophagales</taxon>
        <taxon>Chitinophagaceae</taxon>
        <taxon>Filimonas</taxon>
    </lineage>
</organism>
<dbReference type="KEGG" id="fln:FLA_0040"/>
<reference evidence="6" key="1">
    <citation type="submission" date="2017-01" db="EMBL/GenBank/DDBJ databases">
        <authorList>
            <person name="Varghese N."/>
            <person name="Submissions S."/>
        </authorList>
    </citation>
    <scope>NUCLEOTIDE SEQUENCE [LARGE SCALE GENOMIC DNA]</scope>
    <source>
        <strain evidence="6">DSM 21054</strain>
    </source>
</reference>
<dbReference type="PANTHER" id="PTHR46796">
    <property type="entry name" value="HTH-TYPE TRANSCRIPTIONAL ACTIVATOR RHAS-RELATED"/>
    <property type="match status" value="1"/>
</dbReference>
<dbReference type="EMBL" id="FTOR01000004">
    <property type="protein sequence ID" value="SIT15843.1"/>
    <property type="molecule type" value="Genomic_DNA"/>
</dbReference>
<dbReference type="PROSITE" id="PS01124">
    <property type="entry name" value="HTH_ARAC_FAMILY_2"/>
    <property type="match status" value="1"/>
</dbReference>
<dbReference type="Proteomes" id="UP000186917">
    <property type="component" value="Unassembled WGS sequence"/>
</dbReference>
<gene>
    <name evidence="5" type="ORF">SAMN05421788_104200</name>
</gene>
<keyword evidence="2 5" id="KW-0238">DNA-binding</keyword>
<dbReference type="GO" id="GO:0003700">
    <property type="term" value="F:DNA-binding transcription factor activity"/>
    <property type="evidence" value="ECO:0007669"/>
    <property type="project" value="InterPro"/>
</dbReference>
<accession>A0A173M965</accession>
<name>A0A173M965_9BACT</name>
<evidence type="ECO:0000259" key="4">
    <source>
        <dbReference type="PROSITE" id="PS01124"/>
    </source>
</evidence>
<dbReference type="GO" id="GO:0043565">
    <property type="term" value="F:sequence-specific DNA binding"/>
    <property type="evidence" value="ECO:0007669"/>
    <property type="project" value="InterPro"/>
</dbReference>
<dbReference type="Pfam" id="PF12833">
    <property type="entry name" value="HTH_18"/>
    <property type="match status" value="1"/>
</dbReference>
<evidence type="ECO:0000313" key="5">
    <source>
        <dbReference type="EMBL" id="SIT15843.1"/>
    </source>
</evidence>
<dbReference type="InterPro" id="IPR050204">
    <property type="entry name" value="AraC_XylS_family_regulators"/>
</dbReference>
<dbReference type="InterPro" id="IPR009057">
    <property type="entry name" value="Homeodomain-like_sf"/>
</dbReference>
<dbReference type="SUPFAM" id="SSF51215">
    <property type="entry name" value="Regulatory protein AraC"/>
    <property type="match status" value="1"/>
</dbReference>
<dbReference type="OrthoDB" id="4480133at2"/>
<evidence type="ECO:0000256" key="1">
    <source>
        <dbReference type="ARBA" id="ARBA00023015"/>
    </source>
</evidence>
<dbReference type="InterPro" id="IPR037923">
    <property type="entry name" value="HTH-like"/>
</dbReference>
<dbReference type="SUPFAM" id="SSF46689">
    <property type="entry name" value="Homeodomain-like"/>
    <property type="match status" value="2"/>
</dbReference>
<keyword evidence="3" id="KW-0804">Transcription</keyword>
<dbReference type="SMART" id="SM00342">
    <property type="entry name" value="HTH_ARAC"/>
    <property type="match status" value="1"/>
</dbReference>